<dbReference type="GeneID" id="93261881"/>
<protein>
    <submittedName>
        <fullName evidence="2">Sel1 repeat</fullName>
    </submittedName>
</protein>
<dbReference type="InterPro" id="IPR006597">
    <property type="entry name" value="Sel1-like"/>
</dbReference>
<feature type="repeat" description="TPR" evidence="1">
    <location>
        <begin position="19"/>
        <end position="52"/>
    </location>
</feature>
<sequence length="290" mass="34260">MGFFHRLFNPIDTKYSPETKEIYNKGVVALSKGNVKQAIDYFERVEYEHPSAAYNLGLIYLDGADVLVPDYEKARQYFQQADEMGHEKAKISAEIIGLNEKVFYSLIPNPNNEVLQERFIKSAIQFFEGSQCGNLAYILAHMFILWNEKYTSYSHPKVLLNKEKFKELVNEFITYEVYCIQNFANKEVNQFYQISSLTNANGDWEHYYPLNMFFKHKIEAELSEYFNVNAIPILLNINKQFHKKNMKIEDFGVLRLMVVNYVYEYCIHEFGKDFFDEENNEDEEDDDLPF</sequence>
<evidence type="ECO:0000256" key="1">
    <source>
        <dbReference type="PROSITE-ProRule" id="PRU00339"/>
    </source>
</evidence>
<dbReference type="PROSITE" id="PS50005">
    <property type="entry name" value="TPR"/>
    <property type="match status" value="1"/>
</dbReference>
<proteinExistence type="predicted"/>
<name>A0AAX2J1U6_KINKI</name>
<organism evidence="2 3">
    <name type="scientific">Kingella kingae</name>
    <dbReference type="NCBI Taxonomy" id="504"/>
    <lineage>
        <taxon>Bacteria</taxon>
        <taxon>Pseudomonadati</taxon>
        <taxon>Pseudomonadota</taxon>
        <taxon>Betaproteobacteria</taxon>
        <taxon>Neisseriales</taxon>
        <taxon>Neisseriaceae</taxon>
        <taxon>Kingella</taxon>
    </lineage>
</organism>
<dbReference type="SMART" id="SM00671">
    <property type="entry name" value="SEL1"/>
    <property type="match status" value="1"/>
</dbReference>
<dbReference type="Pfam" id="PF08238">
    <property type="entry name" value="Sel1"/>
    <property type="match status" value="1"/>
</dbReference>
<accession>A0AAX2J1U6</accession>
<dbReference type="InterPro" id="IPR019734">
    <property type="entry name" value="TPR_rpt"/>
</dbReference>
<dbReference type="SUPFAM" id="SSF81901">
    <property type="entry name" value="HCP-like"/>
    <property type="match status" value="1"/>
</dbReference>
<keyword evidence="1" id="KW-0802">TPR repeat</keyword>
<gene>
    <name evidence="2" type="ORF">NCTC10529_00569</name>
</gene>
<dbReference type="Proteomes" id="UP000248598">
    <property type="component" value="Chromosome 1"/>
</dbReference>
<dbReference type="Gene3D" id="1.25.40.10">
    <property type="entry name" value="Tetratricopeptide repeat domain"/>
    <property type="match status" value="1"/>
</dbReference>
<dbReference type="AlphaFoldDB" id="A0AAX2J1U6"/>
<dbReference type="InterPro" id="IPR011990">
    <property type="entry name" value="TPR-like_helical_dom_sf"/>
</dbReference>
<reference evidence="2 3" key="1">
    <citation type="submission" date="2018-06" db="EMBL/GenBank/DDBJ databases">
        <authorList>
            <consortium name="Pathogen Informatics"/>
            <person name="Doyle S."/>
        </authorList>
    </citation>
    <scope>NUCLEOTIDE SEQUENCE [LARGE SCALE GENOMIC DNA]</scope>
    <source>
        <strain evidence="2 3">NCTC10529</strain>
    </source>
</reference>
<evidence type="ECO:0000313" key="2">
    <source>
        <dbReference type="EMBL" id="SQH24396.1"/>
    </source>
</evidence>
<dbReference type="EMBL" id="LS483426">
    <property type="protein sequence ID" value="SQH24396.1"/>
    <property type="molecule type" value="Genomic_DNA"/>
</dbReference>
<evidence type="ECO:0000313" key="3">
    <source>
        <dbReference type="Proteomes" id="UP000248598"/>
    </source>
</evidence>
<dbReference type="RefSeq" id="WP_003787905.1">
    <property type="nucleotide sequence ID" value="NZ_CP091518.1"/>
</dbReference>